<organism evidence="1 2">
    <name type="scientific">Daphnia magna</name>
    <dbReference type="NCBI Taxonomy" id="35525"/>
    <lineage>
        <taxon>Eukaryota</taxon>
        <taxon>Metazoa</taxon>
        <taxon>Ecdysozoa</taxon>
        <taxon>Arthropoda</taxon>
        <taxon>Crustacea</taxon>
        <taxon>Branchiopoda</taxon>
        <taxon>Diplostraca</taxon>
        <taxon>Cladocera</taxon>
        <taxon>Anomopoda</taxon>
        <taxon>Daphniidae</taxon>
        <taxon>Daphnia</taxon>
    </lineage>
</organism>
<proteinExistence type="predicted"/>
<gene>
    <name evidence="1" type="ORF">OUZ56_020672</name>
</gene>
<protein>
    <submittedName>
        <fullName evidence="1">Uncharacterized protein</fullName>
    </submittedName>
</protein>
<accession>A0ABQ9ZFB5</accession>
<sequence>MAEITGYLLLQCDENKSVFSMNNCCCRRKFSYAPKTNDCVRASSTLKSPVLSAEIQCQFKSNRNCAAVNRLVSGTSKILAMNSKENVQVDLAFQTNILV</sequence>
<comment type="caution">
    <text evidence="1">The sequence shown here is derived from an EMBL/GenBank/DDBJ whole genome shotgun (WGS) entry which is preliminary data.</text>
</comment>
<reference evidence="1 2" key="1">
    <citation type="journal article" date="2023" name="Nucleic Acids Res.">
        <title>The hologenome of Daphnia magna reveals possible DNA methylation and microbiome-mediated evolution of the host genome.</title>
        <authorList>
            <person name="Chaturvedi A."/>
            <person name="Li X."/>
            <person name="Dhandapani V."/>
            <person name="Marshall H."/>
            <person name="Kissane S."/>
            <person name="Cuenca-Cambronero M."/>
            <person name="Asole G."/>
            <person name="Calvet F."/>
            <person name="Ruiz-Romero M."/>
            <person name="Marangio P."/>
            <person name="Guigo R."/>
            <person name="Rago D."/>
            <person name="Mirbahai L."/>
            <person name="Eastwood N."/>
            <person name="Colbourne J.K."/>
            <person name="Zhou J."/>
            <person name="Mallon E."/>
            <person name="Orsini L."/>
        </authorList>
    </citation>
    <scope>NUCLEOTIDE SEQUENCE [LARGE SCALE GENOMIC DNA]</scope>
    <source>
        <strain evidence="1">LRV0_1</strain>
    </source>
</reference>
<dbReference type="Proteomes" id="UP001234178">
    <property type="component" value="Unassembled WGS sequence"/>
</dbReference>
<keyword evidence="2" id="KW-1185">Reference proteome</keyword>
<dbReference type="EMBL" id="JAOYFB010000003">
    <property type="protein sequence ID" value="KAK4011554.1"/>
    <property type="molecule type" value="Genomic_DNA"/>
</dbReference>
<evidence type="ECO:0000313" key="1">
    <source>
        <dbReference type="EMBL" id="KAK4011554.1"/>
    </source>
</evidence>
<name>A0ABQ9ZFB5_9CRUS</name>
<evidence type="ECO:0000313" key="2">
    <source>
        <dbReference type="Proteomes" id="UP001234178"/>
    </source>
</evidence>